<evidence type="ECO:0000256" key="2">
    <source>
        <dbReference type="ARBA" id="ARBA00022679"/>
    </source>
</evidence>
<comment type="caution">
    <text evidence="4">The sequence shown here is derived from an EMBL/GenBank/DDBJ whole genome shotgun (WGS) entry which is preliminary data.</text>
</comment>
<dbReference type="Proteomes" id="UP000003503">
    <property type="component" value="Unassembled WGS sequence"/>
</dbReference>
<protein>
    <submittedName>
        <fullName evidence="4">O-methyltransferase</fullName>
    </submittedName>
</protein>
<dbReference type="GO" id="GO:0032259">
    <property type="term" value="P:methylation"/>
    <property type="evidence" value="ECO:0007669"/>
    <property type="project" value="UniProtKB-KW"/>
</dbReference>
<sequence length="197" mass="22738">MDKFVSKVMKELEFEAETYNIPIIRESERQLLFKTVYENKPKRILEIGTAIGFSALLMATANDDVIIDTVEKDTKRFERAKKAIEDANMTERINCISGDAGKVISELSGNYDFVYLDGPKGQYLNHLKKIEKILSEKAVIVADNVLFKGLVKSGEYPPHRYRTIVMRLREYLEYVNREYSTEIYEEGDGMAISFRNK</sequence>
<dbReference type="Gene3D" id="3.40.50.150">
    <property type="entry name" value="Vaccinia Virus protein VP39"/>
    <property type="match status" value="1"/>
</dbReference>
<evidence type="ECO:0000256" key="3">
    <source>
        <dbReference type="ARBA" id="ARBA00022691"/>
    </source>
</evidence>
<accession>F2BXC5</accession>
<dbReference type="HOGENOM" id="CLU_067676_4_0_9"/>
<keyword evidence="2 4" id="KW-0808">Transferase</keyword>
<dbReference type="PANTHER" id="PTHR43836">
    <property type="entry name" value="CATECHOL O-METHYLTRANSFERASE 1-RELATED"/>
    <property type="match status" value="1"/>
</dbReference>
<dbReference type="PANTHER" id="PTHR43836:SF2">
    <property type="entry name" value="CATECHOL O-METHYLTRANSFERASE 1-RELATED"/>
    <property type="match status" value="1"/>
</dbReference>
<dbReference type="CDD" id="cd02440">
    <property type="entry name" value="AdoMet_MTases"/>
    <property type="match status" value="1"/>
</dbReference>
<dbReference type="SUPFAM" id="SSF53335">
    <property type="entry name" value="S-adenosyl-L-methionine-dependent methyltransferases"/>
    <property type="match status" value="1"/>
</dbReference>
<dbReference type="InterPro" id="IPR002935">
    <property type="entry name" value="SAM_O-MeTrfase"/>
</dbReference>
<evidence type="ECO:0000313" key="4">
    <source>
        <dbReference type="EMBL" id="EGF13682.1"/>
    </source>
</evidence>
<evidence type="ECO:0000256" key="1">
    <source>
        <dbReference type="ARBA" id="ARBA00022603"/>
    </source>
</evidence>
<keyword evidence="5" id="KW-1185">Reference proteome</keyword>
<dbReference type="AlphaFoldDB" id="F2BXC5"/>
<keyword evidence="1 4" id="KW-0489">Methyltransferase</keyword>
<dbReference type="Pfam" id="PF01596">
    <property type="entry name" value="Methyltransf_3"/>
    <property type="match status" value="1"/>
</dbReference>
<reference evidence="4 5" key="1">
    <citation type="submission" date="2011-02" db="EMBL/GenBank/DDBJ databases">
        <authorList>
            <person name="Muzny D."/>
            <person name="Qin X."/>
            <person name="Deng J."/>
            <person name="Jiang H."/>
            <person name="Liu Y."/>
            <person name="Qu J."/>
            <person name="Song X.-Z."/>
            <person name="Zhang L."/>
            <person name="Thornton R."/>
            <person name="Coyle M."/>
            <person name="Francisco L."/>
            <person name="Jackson L."/>
            <person name="Javaid M."/>
            <person name="Korchina V."/>
            <person name="Kovar C."/>
            <person name="Mata R."/>
            <person name="Mathew T."/>
            <person name="Ngo R."/>
            <person name="Nguyen L."/>
            <person name="Nguyen N."/>
            <person name="Okwuonu G."/>
            <person name="Ongeri F."/>
            <person name="Pham C."/>
            <person name="Simmons D."/>
            <person name="Wilczek-Boney K."/>
            <person name="Hale W."/>
            <person name="Jakkamsetti A."/>
            <person name="Pham P."/>
            <person name="Ruth R."/>
            <person name="San Lucas F."/>
            <person name="Warren J."/>
            <person name="Zhang J."/>
            <person name="Zhao Z."/>
            <person name="Zhou C."/>
            <person name="Zhu D."/>
            <person name="Lee S."/>
            <person name="Bess C."/>
            <person name="Blankenburg K."/>
            <person name="Forbes L."/>
            <person name="Fu Q."/>
            <person name="Gubbala S."/>
            <person name="Hirani K."/>
            <person name="Jayaseelan J.C."/>
            <person name="Lara F."/>
            <person name="Munidasa M."/>
            <person name="Palculict T."/>
            <person name="Patil S."/>
            <person name="Pu L.-L."/>
            <person name="Saada N."/>
            <person name="Tang L."/>
            <person name="Weissenberger G."/>
            <person name="Zhu Y."/>
            <person name="Hemphill L."/>
            <person name="Shang Y."/>
            <person name="Youmans B."/>
            <person name="Ayvaz T."/>
            <person name="Ross M."/>
            <person name="Santibanez J."/>
            <person name="Aqrawi P."/>
            <person name="Gross S."/>
            <person name="Joshi V."/>
            <person name="Fowler G."/>
            <person name="Nazareth L."/>
            <person name="Reid J."/>
            <person name="Worley K."/>
            <person name="Petrosino J."/>
            <person name="Highlander S."/>
            <person name="Gibbs R."/>
        </authorList>
    </citation>
    <scope>NUCLEOTIDE SEQUENCE [LARGE SCALE GENOMIC DNA]</scope>
    <source>
        <strain evidence="4 5">DSM 19965</strain>
    </source>
</reference>
<proteinExistence type="predicted"/>
<dbReference type="GO" id="GO:0008171">
    <property type="term" value="F:O-methyltransferase activity"/>
    <property type="evidence" value="ECO:0007669"/>
    <property type="project" value="InterPro"/>
</dbReference>
<evidence type="ECO:0000313" key="5">
    <source>
        <dbReference type="Proteomes" id="UP000003503"/>
    </source>
</evidence>
<keyword evidence="3" id="KW-0949">S-adenosyl-L-methionine</keyword>
<dbReference type="PROSITE" id="PS51682">
    <property type="entry name" value="SAM_OMT_I"/>
    <property type="match status" value="1"/>
</dbReference>
<name>F2BXC5_9FIRM</name>
<dbReference type="STRING" id="888062.HMPREF9083_0805"/>
<dbReference type="InterPro" id="IPR029063">
    <property type="entry name" value="SAM-dependent_MTases_sf"/>
</dbReference>
<organism evidence="4 5">
    <name type="scientific">Dialister micraerophilus DSM 19965</name>
    <dbReference type="NCBI Taxonomy" id="888062"/>
    <lineage>
        <taxon>Bacteria</taxon>
        <taxon>Bacillati</taxon>
        <taxon>Bacillota</taxon>
        <taxon>Negativicutes</taxon>
        <taxon>Veillonellales</taxon>
        <taxon>Veillonellaceae</taxon>
        <taxon>Dialister</taxon>
    </lineage>
</organism>
<dbReference type="EMBL" id="AFBB01000016">
    <property type="protein sequence ID" value="EGF13682.1"/>
    <property type="molecule type" value="Genomic_DNA"/>
</dbReference>
<dbReference type="RefSeq" id="WP_007556113.1">
    <property type="nucleotide sequence ID" value="NZ_GL878519.1"/>
</dbReference>
<dbReference type="eggNOG" id="COG4122">
    <property type="taxonomic scope" value="Bacteria"/>
</dbReference>
<gene>
    <name evidence="4" type="primary">smtA2</name>
    <name evidence="4" type="ORF">HMPREF9083_0805</name>
</gene>